<proteinExistence type="predicted"/>
<sequence length="60" mass="7312">MKIFFDSMQNNSSFTKKKTQRIEIRKPIADRIFFIYSPLLIRFRMKISLHKVKGYLIFLL</sequence>
<comment type="caution">
    <text evidence="1">The sequence shown here is derived from an EMBL/GenBank/DDBJ whole genome shotgun (WGS) entry which is preliminary data.</text>
</comment>
<dbReference type="AlphaFoldDB" id="A0A1F7RTA2"/>
<accession>A0A1F7RTA2</accession>
<dbReference type="EMBL" id="MGDD01000206">
    <property type="protein sequence ID" value="OGL44773.1"/>
    <property type="molecule type" value="Genomic_DNA"/>
</dbReference>
<name>A0A1F7RTA2_9BACT</name>
<gene>
    <name evidence="1" type="ORF">A2161_18055</name>
</gene>
<dbReference type="Proteomes" id="UP000179266">
    <property type="component" value="Unassembled WGS sequence"/>
</dbReference>
<evidence type="ECO:0000313" key="1">
    <source>
        <dbReference type="EMBL" id="OGL44773.1"/>
    </source>
</evidence>
<organism evidence="1 2">
    <name type="scientific">Candidatus Schekmanbacteria bacterium RBG_13_48_7</name>
    <dbReference type="NCBI Taxonomy" id="1817878"/>
    <lineage>
        <taxon>Bacteria</taxon>
        <taxon>Candidatus Schekmaniibacteriota</taxon>
    </lineage>
</organism>
<protein>
    <submittedName>
        <fullName evidence="1">Uncharacterized protein</fullName>
    </submittedName>
</protein>
<evidence type="ECO:0000313" key="2">
    <source>
        <dbReference type="Proteomes" id="UP000179266"/>
    </source>
</evidence>
<reference evidence="1 2" key="1">
    <citation type="journal article" date="2016" name="Nat. Commun.">
        <title>Thousands of microbial genomes shed light on interconnected biogeochemical processes in an aquifer system.</title>
        <authorList>
            <person name="Anantharaman K."/>
            <person name="Brown C.T."/>
            <person name="Hug L.A."/>
            <person name="Sharon I."/>
            <person name="Castelle C.J."/>
            <person name="Probst A.J."/>
            <person name="Thomas B.C."/>
            <person name="Singh A."/>
            <person name="Wilkins M.J."/>
            <person name="Karaoz U."/>
            <person name="Brodie E.L."/>
            <person name="Williams K.H."/>
            <person name="Hubbard S.S."/>
            <person name="Banfield J.F."/>
        </authorList>
    </citation>
    <scope>NUCLEOTIDE SEQUENCE [LARGE SCALE GENOMIC DNA]</scope>
</reference>